<feature type="repeat" description="WD" evidence="1">
    <location>
        <begin position="363"/>
        <end position="384"/>
    </location>
</feature>
<dbReference type="PROSITE" id="PS00678">
    <property type="entry name" value="WD_REPEATS_1"/>
    <property type="match status" value="1"/>
</dbReference>
<feature type="repeat" description="WD" evidence="1">
    <location>
        <begin position="265"/>
        <end position="306"/>
    </location>
</feature>
<dbReference type="AlphaFoldDB" id="A0A9W4CV13"/>
<proteinExistence type="predicted"/>
<dbReference type="PROSITE" id="PS50294">
    <property type="entry name" value="WD_REPEATS_REGION"/>
    <property type="match status" value="2"/>
</dbReference>
<gene>
    <name evidence="2" type="ORF">BGTH12_LOCUS319</name>
</gene>
<dbReference type="Proteomes" id="UP000683417">
    <property type="component" value="Unassembled WGS sequence"/>
</dbReference>
<dbReference type="PANTHER" id="PTHR19847:SF7">
    <property type="entry name" value="DDB1- AND CUL4-ASSOCIATED FACTOR 11"/>
    <property type="match status" value="1"/>
</dbReference>
<reference evidence="2" key="1">
    <citation type="submission" date="2020-10" db="EMBL/GenBank/DDBJ databases">
        <authorList>
            <person name="Muller C M."/>
        </authorList>
    </citation>
    <scope>NUCLEOTIDE SEQUENCE</scope>
    <source>
        <strain evidence="2">THUN-12</strain>
    </source>
</reference>
<evidence type="ECO:0000256" key="1">
    <source>
        <dbReference type="PROSITE-ProRule" id="PRU00221"/>
    </source>
</evidence>
<dbReference type="InterPro" id="IPR001680">
    <property type="entry name" value="WD40_rpt"/>
</dbReference>
<dbReference type="GO" id="GO:0080008">
    <property type="term" value="C:Cul4-RING E3 ubiquitin ligase complex"/>
    <property type="evidence" value="ECO:0007669"/>
    <property type="project" value="TreeGrafter"/>
</dbReference>
<sequence>MYTNKRGTELMRSGQFGMNYDEPITSIERKAQGRRKLAMRIFDRELAIARPSQQRLNRKLIAQGMIPSSNADMIIHFDQPVYSGQFSQDGNFFFTANKDFKVSMYDTSNPYDWKHYKTVSYPFGRWTLTDASLSPDNQFLAYTSIQSNVCLASTSPNDLDNPHILDFSGQQNGSPDRSRHNFGIWSIRFSGNGRQLVAGATSGLMVVYDIESRTPLHSIHGHTEDVNAVSFADNSSNIIYTGSDDWALKIWDVRSLGDSRAAGVLIGHLEGLTYVESKGDGRYILSNAKDQSAKLWDVRNATSPQAFDRIRNLRPPSQFDYRFDLGYDYSKHLSNIPNHSLVTFRGHRVFKTLIRCHFSPPASTNSRYIYTGSADGKVYIWNLDASLVRVLDIYKSTYNTRPPGQNSDAGRMYGPWRTCVRDVSWHPTAPVIVASAWNGHGYSNGTCTMHCWNEDAETDIIEPRAEPSVQQVLNGRA</sequence>
<organism evidence="2 3">
    <name type="scientific">Blumeria graminis f. sp. triticale</name>
    <dbReference type="NCBI Taxonomy" id="1689686"/>
    <lineage>
        <taxon>Eukaryota</taxon>
        <taxon>Fungi</taxon>
        <taxon>Dikarya</taxon>
        <taxon>Ascomycota</taxon>
        <taxon>Pezizomycotina</taxon>
        <taxon>Leotiomycetes</taxon>
        <taxon>Erysiphales</taxon>
        <taxon>Erysiphaceae</taxon>
        <taxon>Blumeria</taxon>
    </lineage>
</organism>
<evidence type="ECO:0000313" key="3">
    <source>
        <dbReference type="Proteomes" id="UP000683417"/>
    </source>
</evidence>
<keyword evidence="1" id="KW-0853">WD repeat</keyword>
<dbReference type="PROSITE" id="PS50082">
    <property type="entry name" value="WD_REPEATS_2"/>
    <property type="match status" value="4"/>
</dbReference>
<protein>
    <submittedName>
        <fullName evidence="2">BgTH12-04615</fullName>
    </submittedName>
</protein>
<feature type="repeat" description="WD" evidence="1">
    <location>
        <begin position="177"/>
        <end position="218"/>
    </location>
</feature>
<accession>A0A9W4CV13</accession>
<dbReference type="GO" id="GO:0043161">
    <property type="term" value="P:proteasome-mediated ubiquitin-dependent protein catabolic process"/>
    <property type="evidence" value="ECO:0007669"/>
    <property type="project" value="TreeGrafter"/>
</dbReference>
<dbReference type="PANTHER" id="PTHR19847">
    <property type="entry name" value="DDB1- AND CUL4-ASSOCIATED FACTOR 11"/>
    <property type="match status" value="1"/>
</dbReference>
<dbReference type="EMBL" id="CAJHIT010000001">
    <property type="protein sequence ID" value="CAD6498961.1"/>
    <property type="molecule type" value="Genomic_DNA"/>
</dbReference>
<comment type="caution">
    <text evidence="2">The sequence shown here is derived from an EMBL/GenBank/DDBJ whole genome shotgun (WGS) entry which is preliminary data.</text>
</comment>
<dbReference type="FunFam" id="2.130.10.10:FF:000557">
    <property type="entry name" value="WD repeat protein"/>
    <property type="match status" value="1"/>
</dbReference>
<name>A0A9W4CV13_BLUGR</name>
<dbReference type="InterPro" id="IPR019775">
    <property type="entry name" value="WD40_repeat_CS"/>
</dbReference>
<dbReference type="Pfam" id="PF00400">
    <property type="entry name" value="WD40"/>
    <property type="match status" value="5"/>
</dbReference>
<dbReference type="InterPro" id="IPR051859">
    <property type="entry name" value="DCAF"/>
</dbReference>
<feature type="repeat" description="WD" evidence="1">
    <location>
        <begin position="219"/>
        <end position="255"/>
    </location>
</feature>
<evidence type="ECO:0000313" key="2">
    <source>
        <dbReference type="EMBL" id="CAD6498961.1"/>
    </source>
</evidence>
<dbReference type="SMART" id="SM00320">
    <property type="entry name" value="WD40"/>
    <property type="match status" value="5"/>
</dbReference>